<sequence length="81" mass="9529">MKYVTKLLIAAVKSKQKDKAYQMWLVHFHHFVKKDKFIPFTDFYNDATSPSNNEIQKSQEDIMDDVELILHSLRGEQNGDI</sequence>
<dbReference type="RefSeq" id="WP_171628986.1">
    <property type="nucleotide sequence ID" value="NZ_WHNY01000009.1"/>
</dbReference>
<organism evidence="1 2">
    <name type="scientific">Paenibacillus plantarum</name>
    <dbReference type="NCBI Taxonomy" id="2654975"/>
    <lineage>
        <taxon>Bacteria</taxon>
        <taxon>Bacillati</taxon>
        <taxon>Bacillota</taxon>
        <taxon>Bacilli</taxon>
        <taxon>Bacillales</taxon>
        <taxon>Paenibacillaceae</taxon>
        <taxon>Paenibacillus</taxon>
    </lineage>
</organism>
<protein>
    <submittedName>
        <fullName evidence="1">Uncharacterized protein</fullName>
    </submittedName>
</protein>
<reference evidence="1 2" key="1">
    <citation type="submission" date="2019-10" db="EMBL/GenBank/DDBJ databases">
        <title>Description of Paenibacillus humi sp. nov.</title>
        <authorList>
            <person name="Carlier A."/>
            <person name="Qi S."/>
        </authorList>
    </citation>
    <scope>NUCLEOTIDE SEQUENCE [LARGE SCALE GENOMIC DNA]</scope>
    <source>
        <strain evidence="1 2">LMG 31461</strain>
    </source>
</reference>
<proteinExistence type="predicted"/>
<accession>A0ABX1X455</accession>
<name>A0ABX1X455_9BACL</name>
<dbReference type="Proteomes" id="UP000653578">
    <property type="component" value="Unassembled WGS sequence"/>
</dbReference>
<dbReference type="EMBL" id="WHNY01000009">
    <property type="protein sequence ID" value="NOU63179.1"/>
    <property type="molecule type" value="Genomic_DNA"/>
</dbReference>
<comment type="caution">
    <text evidence="1">The sequence shown here is derived from an EMBL/GenBank/DDBJ whole genome shotgun (WGS) entry which is preliminary data.</text>
</comment>
<evidence type="ECO:0000313" key="1">
    <source>
        <dbReference type="EMBL" id="NOU63179.1"/>
    </source>
</evidence>
<evidence type="ECO:0000313" key="2">
    <source>
        <dbReference type="Proteomes" id="UP000653578"/>
    </source>
</evidence>
<gene>
    <name evidence="1" type="ORF">GC096_03850</name>
</gene>
<keyword evidence="2" id="KW-1185">Reference proteome</keyword>